<proteinExistence type="predicted"/>
<evidence type="ECO:0000313" key="3">
    <source>
        <dbReference type="Proteomes" id="UP001597218"/>
    </source>
</evidence>
<organism evidence="2 3">
    <name type="scientific">Sporosarcina siberiensis</name>
    <dbReference type="NCBI Taxonomy" id="1365606"/>
    <lineage>
        <taxon>Bacteria</taxon>
        <taxon>Bacillati</taxon>
        <taxon>Bacillota</taxon>
        <taxon>Bacilli</taxon>
        <taxon>Bacillales</taxon>
        <taxon>Caryophanaceae</taxon>
        <taxon>Sporosarcina</taxon>
    </lineage>
</organism>
<evidence type="ECO:0000313" key="2">
    <source>
        <dbReference type="EMBL" id="MFD1928545.1"/>
    </source>
</evidence>
<accession>A0ABW4SHP4</accession>
<protein>
    <submittedName>
        <fullName evidence="2">M20 family metallopeptidase</fullName>
    </submittedName>
</protein>
<dbReference type="InterPro" id="IPR011650">
    <property type="entry name" value="Peptidase_M20_dimer"/>
</dbReference>
<dbReference type="RefSeq" id="WP_381537988.1">
    <property type="nucleotide sequence ID" value="NZ_JBHUGI010000032.1"/>
</dbReference>
<evidence type="ECO:0000259" key="1">
    <source>
        <dbReference type="Pfam" id="PF07687"/>
    </source>
</evidence>
<dbReference type="PIRSF" id="PIRSF005962">
    <property type="entry name" value="Pept_M20D_amidohydro"/>
    <property type="match status" value="1"/>
</dbReference>
<dbReference type="NCBIfam" id="TIGR01891">
    <property type="entry name" value="amidohydrolases"/>
    <property type="match status" value="1"/>
</dbReference>
<dbReference type="PANTHER" id="PTHR11014">
    <property type="entry name" value="PEPTIDASE M20 FAMILY MEMBER"/>
    <property type="match status" value="1"/>
</dbReference>
<keyword evidence="3" id="KW-1185">Reference proteome</keyword>
<dbReference type="PANTHER" id="PTHR11014:SF63">
    <property type="entry name" value="METALLOPEPTIDASE, PUTATIVE (AFU_ORTHOLOGUE AFUA_6G09600)-RELATED"/>
    <property type="match status" value="1"/>
</dbReference>
<dbReference type="InterPro" id="IPR017439">
    <property type="entry name" value="Amidohydrolase"/>
</dbReference>
<dbReference type="EMBL" id="JBHUGI010000032">
    <property type="protein sequence ID" value="MFD1928545.1"/>
    <property type="molecule type" value="Genomic_DNA"/>
</dbReference>
<dbReference type="Gene3D" id="3.40.630.10">
    <property type="entry name" value="Zn peptidases"/>
    <property type="match status" value="1"/>
</dbReference>
<dbReference type="SUPFAM" id="SSF55031">
    <property type="entry name" value="Bacterial exopeptidase dimerisation domain"/>
    <property type="match status" value="1"/>
</dbReference>
<sequence length="387" mass="43193">MKETKELHSLSEWSISHRRHLHQYPELSGKEFKTHEYIKKIITELGLEILDFPYPSLVAYLPGMIGSKTIALRADIDALPIQEDGEKSEYMSKIPGVAHVCGHDGHTAVLLAVAKWMSENRSLVQHNVMFIFQSSEEMSPSGALELVKSGVLNDVDAIFGVHLWQGLQKGKIGLTHGPMMASTDEFEVTINASGGHGSMPHETIDPIYIATHLIQSYQAIVSRQINPGEPSVITVGRIDGGTNYNIIPSTVKLYGTIRAVSQENREFMKRRVREQTKGICATFMADQIVEFIDGTPPLINDAKESNFVEKVIKNHIGENSFALIDIVMAAEDFAFYLNEKPGAFIFVGMKGDKSKYPHHHAKFDLDEDVFQSTIHLFIKIVLDYPSS</sequence>
<name>A0ABW4SHP4_9BACL</name>
<comment type="caution">
    <text evidence="2">The sequence shown here is derived from an EMBL/GenBank/DDBJ whole genome shotgun (WGS) entry which is preliminary data.</text>
</comment>
<gene>
    <name evidence="2" type="ORF">ACFSFY_10945</name>
</gene>
<dbReference type="InterPro" id="IPR002933">
    <property type="entry name" value="Peptidase_M20"/>
</dbReference>
<dbReference type="SUPFAM" id="SSF53187">
    <property type="entry name" value="Zn-dependent exopeptidases"/>
    <property type="match status" value="1"/>
</dbReference>
<dbReference type="Proteomes" id="UP001597218">
    <property type="component" value="Unassembled WGS sequence"/>
</dbReference>
<dbReference type="Gene3D" id="3.30.70.360">
    <property type="match status" value="1"/>
</dbReference>
<dbReference type="Pfam" id="PF07687">
    <property type="entry name" value="M20_dimer"/>
    <property type="match status" value="1"/>
</dbReference>
<reference evidence="3" key="1">
    <citation type="journal article" date="2019" name="Int. J. Syst. Evol. Microbiol.">
        <title>The Global Catalogue of Microorganisms (GCM) 10K type strain sequencing project: providing services to taxonomists for standard genome sequencing and annotation.</title>
        <authorList>
            <consortium name="The Broad Institute Genomics Platform"/>
            <consortium name="The Broad Institute Genome Sequencing Center for Infectious Disease"/>
            <person name="Wu L."/>
            <person name="Ma J."/>
        </authorList>
    </citation>
    <scope>NUCLEOTIDE SEQUENCE [LARGE SCALE GENOMIC DNA]</scope>
    <source>
        <strain evidence="3">CGMCC 4.7177</strain>
    </source>
</reference>
<dbReference type="Pfam" id="PF01546">
    <property type="entry name" value="Peptidase_M20"/>
    <property type="match status" value="1"/>
</dbReference>
<feature type="domain" description="Peptidase M20 dimerisation" evidence="1">
    <location>
        <begin position="186"/>
        <end position="275"/>
    </location>
</feature>
<dbReference type="InterPro" id="IPR036264">
    <property type="entry name" value="Bact_exopeptidase_dim_dom"/>
</dbReference>